<organism evidence="2 3">
    <name type="scientific">Metabacillus malikii</name>
    <dbReference type="NCBI Taxonomy" id="1504265"/>
    <lineage>
        <taxon>Bacteria</taxon>
        <taxon>Bacillati</taxon>
        <taxon>Bacillota</taxon>
        <taxon>Bacilli</taxon>
        <taxon>Bacillales</taxon>
        <taxon>Bacillaceae</taxon>
        <taxon>Metabacillus</taxon>
    </lineage>
</organism>
<name>A0ABT9ZC35_9BACI</name>
<evidence type="ECO:0000256" key="1">
    <source>
        <dbReference type="SAM" id="Phobius"/>
    </source>
</evidence>
<keyword evidence="3" id="KW-1185">Reference proteome</keyword>
<evidence type="ECO:0000313" key="2">
    <source>
        <dbReference type="EMBL" id="MDQ0229802.1"/>
    </source>
</evidence>
<dbReference type="RefSeq" id="WP_307338119.1">
    <property type="nucleotide sequence ID" value="NZ_JAUSUD010000003.1"/>
</dbReference>
<gene>
    <name evidence="2" type="ORF">J2S19_001054</name>
</gene>
<evidence type="ECO:0000313" key="3">
    <source>
        <dbReference type="Proteomes" id="UP001234495"/>
    </source>
</evidence>
<proteinExistence type="predicted"/>
<feature type="transmembrane region" description="Helical" evidence="1">
    <location>
        <begin position="48"/>
        <end position="69"/>
    </location>
</feature>
<sequence length="554" mass="64002">MDDRQFEERLKNLKNAYDKMPTVSSTNTILKNISSQEKPIQKRRKLKLPYVASFIGVLLIGGLIGGQLLSQTDFSTGKKETEVSQQPPTEEQIEAAKNELRGLFERKVDELGEKLDFEDVRLYRFVQETNDIVTSFEERTSFINKKELTNHVNKVKDMINRRISLPQEEFDYLIEKVKDEKSVSDEEIFDYMDKLDAIHENLNAIWHGKGYAVQRSGTVEGTDPIYVDMLNSKNVKVGDEAYIQFVENIVDFGYVFYSDKENMIHFEINTDQIIKEFEGEVSEEIIKYLESKSYVRNLKDVSTVSSVEKDIIQKLVTLEQLIIANPTFRNIDDAKSLYRDMVGHFLWNNNNETLAVLPELYPNSEVVPLIEEVKSYKEGEKITYVPEEIRYEIMNNLPNEFLPFGNDQGITLSLFPLTEQMVEVYNLFKGNNEWEALSGIIFYNKGTFELVIARLYLYALANGDYETAYTLTDFSTEKNLPDLGTFKANIIAENIDYYQLSKEVVRASRVQEGQRINYILSKRNGEKVTLQMSLKDGFEKVAYPAFPAFSEEGY</sequence>
<protein>
    <submittedName>
        <fullName evidence="2">Uncharacterized protein</fullName>
    </submittedName>
</protein>
<keyword evidence="1" id="KW-0812">Transmembrane</keyword>
<dbReference type="Proteomes" id="UP001234495">
    <property type="component" value="Unassembled WGS sequence"/>
</dbReference>
<accession>A0ABT9ZC35</accession>
<comment type="caution">
    <text evidence="2">The sequence shown here is derived from an EMBL/GenBank/DDBJ whole genome shotgun (WGS) entry which is preliminary data.</text>
</comment>
<keyword evidence="1" id="KW-0472">Membrane</keyword>
<dbReference type="EMBL" id="JAUSUD010000003">
    <property type="protein sequence ID" value="MDQ0229802.1"/>
    <property type="molecule type" value="Genomic_DNA"/>
</dbReference>
<keyword evidence="1" id="KW-1133">Transmembrane helix</keyword>
<reference evidence="2 3" key="1">
    <citation type="submission" date="2023-07" db="EMBL/GenBank/DDBJ databases">
        <title>Genomic Encyclopedia of Type Strains, Phase IV (KMG-IV): sequencing the most valuable type-strain genomes for metagenomic binning, comparative biology and taxonomic classification.</title>
        <authorList>
            <person name="Goeker M."/>
        </authorList>
    </citation>
    <scope>NUCLEOTIDE SEQUENCE [LARGE SCALE GENOMIC DNA]</scope>
    <source>
        <strain evidence="2 3">DSM 29005</strain>
    </source>
</reference>